<protein>
    <submittedName>
        <fullName evidence="1">Uncharacterized protein</fullName>
    </submittedName>
</protein>
<reference evidence="1" key="1">
    <citation type="journal article" date="2013" name="Genome Announc.">
        <title>First complete sequence of a giant linear plasmid from a micrococcus strain isolated from an extremely high-altitude lake.</title>
        <authorList>
            <person name="Dib J.R."/>
            <person name="Schuldes J."/>
            <person name="Thurmer A."/>
            <person name="Farias M.E."/>
            <person name="Daniel R."/>
            <person name="Meinhardt F."/>
        </authorList>
    </citation>
    <scope>NUCLEOTIDE SEQUENCE</scope>
    <source>
        <strain evidence="1">V7</strain>
        <plasmid evidence="1">pLMV7</plasmid>
    </source>
</reference>
<sequence>MAALTYSRLHLASALHLGTVAARVASAQHTLIVLHTDERGSLTVRCGSTAGHSTAQAHPRSAGAPLPLIELTVTDLDRLRQAVATADGQGEPVTLILEGSHLIVGPGEVARIPARRVPPYAPVADSPRPGGHSAPLPESLRLDAAVLADLHACPQPFPALTLHGVANLPHWIEWTAGPYAHGRMRPTPQH</sequence>
<keyword evidence="1" id="KW-0614">Plasmid</keyword>
<evidence type="ECO:0000313" key="1">
    <source>
        <dbReference type="EMBL" id="AGY35527.1"/>
    </source>
</evidence>
<accession>U5NW26</accession>
<gene>
    <name evidence="1" type="ORF">LMV7_p01060</name>
</gene>
<dbReference type="EMBL" id="KF577591">
    <property type="protein sequence ID" value="AGY35527.1"/>
    <property type="molecule type" value="Genomic_DNA"/>
</dbReference>
<organism evidence="1">
    <name type="scientific">Micrococcus sp. V7</name>
    <dbReference type="NCBI Taxonomy" id="404582"/>
    <lineage>
        <taxon>Bacteria</taxon>
        <taxon>Bacillati</taxon>
        <taxon>Actinomycetota</taxon>
        <taxon>Actinomycetes</taxon>
        <taxon>Micrococcales</taxon>
        <taxon>Micrococcaceae</taxon>
        <taxon>Micrococcus</taxon>
    </lineage>
</organism>
<dbReference type="RefSeq" id="WP_023190195.1">
    <property type="nucleotide sequence ID" value="NC_022599.1"/>
</dbReference>
<dbReference type="AlphaFoldDB" id="U5NW26"/>
<proteinExistence type="predicted"/>
<name>U5NW26_9MICC</name>
<geneLocation type="plasmid" evidence="1">
    <name>pLMV7</name>
</geneLocation>